<protein>
    <submittedName>
        <fullName evidence="2">Uncharacterized protein</fullName>
    </submittedName>
</protein>
<dbReference type="EMBL" id="JAQQWE010000006">
    <property type="protein sequence ID" value="KAK7948820.1"/>
    <property type="molecule type" value="Genomic_DNA"/>
</dbReference>
<dbReference type="GeneID" id="92078990"/>
<sequence length="510" mass="56034">MAPGKSTAGRDARKAQLASARSKKRAASSTDADNAASANKRRKSEGGTIVVEVDSDDKDSASEYEDGLDDASPPPPAKRKGSKRGSTSKGKAPANAESKKTKRQPRPKKGPVKYEMAYNKDHNGEKMRPYLPGSFRWVEEGTSLKDAPRMLLSWNRDRMYEKLLLNMFYECGKAGFDMPWDKIAHRLDPGTSKEALLQAMERLRQTVLAEGHIVPPEVGTKDPWTRGFTRVHPDSFEDIDILYCRPVGWLEKVDHPKEKNPTAERLTFNGQYKFKIDYASPTAPIPEEFMVDPEKRRNEVRLSAADVIAQAGNGAQEDEDDDDIPSSYSVENNSSDAIGRDEDGSGEDEVDEGEDEKLADGTDETGSQMIKSSPANSSFHVNQSPVLPNTPQQTGSHATKSSPVTSSAYANQSSLPRNSPSQLSGQFPVPNYSPATSFTFRDTTYDPCGTTHLGHQQFVETNVSPYAGTLAHGLPHTDGHYAYNNQSSYRMPPSQQQTYNAPHAQGSTVD</sequence>
<feature type="region of interest" description="Disordered" evidence="1">
    <location>
        <begin position="477"/>
        <end position="510"/>
    </location>
</feature>
<dbReference type="RefSeq" id="XP_066698326.1">
    <property type="nucleotide sequence ID" value="XM_066845928.1"/>
</dbReference>
<reference evidence="2 3" key="1">
    <citation type="submission" date="2023-01" db="EMBL/GenBank/DDBJ databases">
        <title>Analysis of 21 Apiospora genomes using comparative genomics revels a genus with tremendous synthesis potential of carbohydrate active enzymes and secondary metabolites.</title>
        <authorList>
            <person name="Sorensen T."/>
        </authorList>
    </citation>
    <scope>NUCLEOTIDE SEQUENCE [LARGE SCALE GENOMIC DNA]</scope>
    <source>
        <strain evidence="2 3">CBS 24483</strain>
    </source>
</reference>
<gene>
    <name evidence="2" type="ORF">PG986_009706</name>
</gene>
<name>A0ABR1Q8P0_9PEZI</name>
<feature type="compositionally biased region" description="Polar residues" evidence="1">
    <location>
        <begin position="483"/>
        <end position="510"/>
    </location>
</feature>
<proteinExistence type="predicted"/>
<feature type="compositionally biased region" description="Acidic residues" evidence="1">
    <location>
        <begin position="344"/>
        <end position="363"/>
    </location>
</feature>
<keyword evidence="3" id="KW-1185">Reference proteome</keyword>
<accession>A0ABR1Q8P0</accession>
<feature type="region of interest" description="Disordered" evidence="1">
    <location>
        <begin position="1"/>
        <end position="114"/>
    </location>
</feature>
<comment type="caution">
    <text evidence="2">The sequence shown here is derived from an EMBL/GenBank/DDBJ whole genome shotgun (WGS) entry which is preliminary data.</text>
</comment>
<feature type="region of interest" description="Disordered" evidence="1">
    <location>
        <begin position="311"/>
        <end position="430"/>
    </location>
</feature>
<feature type="compositionally biased region" description="Acidic residues" evidence="1">
    <location>
        <begin position="53"/>
        <end position="69"/>
    </location>
</feature>
<feature type="compositionally biased region" description="Polar residues" evidence="1">
    <location>
        <begin position="364"/>
        <end position="425"/>
    </location>
</feature>
<dbReference type="Proteomes" id="UP001391051">
    <property type="component" value="Unassembled WGS sequence"/>
</dbReference>
<feature type="compositionally biased region" description="Polar residues" evidence="1">
    <location>
        <begin position="326"/>
        <end position="336"/>
    </location>
</feature>
<organism evidence="2 3">
    <name type="scientific">Apiospora aurea</name>
    <dbReference type="NCBI Taxonomy" id="335848"/>
    <lineage>
        <taxon>Eukaryota</taxon>
        <taxon>Fungi</taxon>
        <taxon>Dikarya</taxon>
        <taxon>Ascomycota</taxon>
        <taxon>Pezizomycotina</taxon>
        <taxon>Sordariomycetes</taxon>
        <taxon>Xylariomycetidae</taxon>
        <taxon>Amphisphaeriales</taxon>
        <taxon>Apiosporaceae</taxon>
        <taxon>Apiospora</taxon>
    </lineage>
</organism>
<feature type="compositionally biased region" description="Low complexity" evidence="1">
    <location>
        <begin position="27"/>
        <end position="38"/>
    </location>
</feature>
<evidence type="ECO:0000256" key="1">
    <source>
        <dbReference type="SAM" id="MobiDB-lite"/>
    </source>
</evidence>
<feature type="compositionally biased region" description="Basic residues" evidence="1">
    <location>
        <begin position="100"/>
        <end position="111"/>
    </location>
</feature>
<evidence type="ECO:0000313" key="2">
    <source>
        <dbReference type="EMBL" id="KAK7948820.1"/>
    </source>
</evidence>
<evidence type="ECO:0000313" key="3">
    <source>
        <dbReference type="Proteomes" id="UP001391051"/>
    </source>
</evidence>